<feature type="chain" id="PRO_5035878163" description="Secreted protein" evidence="1">
    <location>
        <begin position="23"/>
        <end position="145"/>
    </location>
</feature>
<keyword evidence="1" id="KW-0732">Signal</keyword>
<name>A0A8T0VCC9_PANVG</name>
<dbReference type="AlphaFoldDB" id="A0A8T0VCC9"/>
<comment type="caution">
    <text evidence="2">The sequence shown here is derived from an EMBL/GenBank/DDBJ whole genome shotgun (WGS) entry which is preliminary data.</text>
</comment>
<protein>
    <recommendedName>
        <fullName evidence="4">Secreted protein</fullName>
    </recommendedName>
</protein>
<reference evidence="2" key="1">
    <citation type="submission" date="2020-05" db="EMBL/GenBank/DDBJ databases">
        <title>WGS assembly of Panicum virgatum.</title>
        <authorList>
            <person name="Lovell J.T."/>
            <person name="Jenkins J."/>
            <person name="Shu S."/>
            <person name="Juenger T.E."/>
            <person name="Schmutz J."/>
        </authorList>
    </citation>
    <scope>NUCLEOTIDE SEQUENCE</scope>
    <source>
        <strain evidence="2">AP13</strain>
    </source>
</reference>
<feature type="signal peptide" evidence="1">
    <location>
        <begin position="1"/>
        <end position="22"/>
    </location>
</feature>
<sequence length="145" mass="15921">MWPCVSLLASSSSCCCLAIARAREASLCQRGEDVTSRHASPPPRLAFLDPSAASPLLRLPPCRPCHASAPSFRFRLLPCPLSSSRLLRNLAAHLLVARPLARFPVPAFFILRAGRVLWRSVAFLDQRKKERGKKKRAFYLAAAGG</sequence>
<evidence type="ECO:0000256" key="1">
    <source>
        <dbReference type="SAM" id="SignalP"/>
    </source>
</evidence>
<evidence type="ECO:0000313" key="3">
    <source>
        <dbReference type="Proteomes" id="UP000823388"/>
    </source>
</evidence>
<evidence type="ECO:0008006" key="4">
    <source>
        <dbReference type="Google" id="ProtNLM"/>
    </source>
</evidence>
<organism evidence="2 3">
    <name type="scientific">Panicum virgatum</name>
    <name type="common">Blackwell switchgrass</name>
    <dbReference type="NCBI Taxonomy" id="38727"/>
    <lineage>
        <taxon>Eukaryota</taxon>
        <taxon>Viridiplantae</taxon>
        <taxon>Streptophyta</taxon>
        <taxon>Embryophyta</taxon>
        <taxon>Tracheophyta</taxon>
        <taxon>Spermatophyta</taxon>
        <taxon>Magnoliopsida</taxon>
        <taxon>Liliopsida</taxon>
        <taxon>Poales</taxon>
        <taxon>Poaceae</taxon>
        <taxon>PACMAD clade</taxon>
        <taxon>Panicoideae</taxon>
        <taxon>Panicodae</taxon>
        <taxon>Paniceae</taxon>
        <taxon>Panicinae</taxon>
        <taxon>Panicum</taxon>
        <taxon>Panicum sect. Hiantes</taxon>
    </lineage>
</organism>
<gene>
    <name evidence="2" type="ORF">PVAP13_3KG564550</name>
</gene>
<evidence type="ECO:0000313" key="2">
    <source>
        <dbReference type="EMBL" id="KAG2630463.1"/>
    </source>
</evidence>
<keyword evidence="3" id="KW-1185">Reference proteome</keyword>
<dbReference type="Proteomes" id="UP000823388">
    <property type="component" value="Chromosome 3K"/>
</dbReference>
<dbReference type="EMBL" id="CM029041">
    <property type="protein sequence ID" value="KAG2630463.1"/>
    <property type="molecule type" value="Genomic_DNA"/>
</dbReference>
<accession>A0A8T0VCC9</accession>
<proteinExistence type="predicted"/>